<dbReference type="SUPFAM" id="SSF51735">
    <property type="entry name" value="NAD(P)-binding Rossmann-fold domains"/>
    <property type="match status" value="1"/>
</dbReference>
<evidence type="ECO:0008006" key="5">
    <source>
        <dbReference type="Google" id="ProtNLM"/>
    </source>
</evidence>
<dbReference type="InterPro" id="IPR013752">
    <property type="entry name" value="KPA_reductase"/>
</dbReference>
<feature type="domain" description="Ketopantoate reductase C-terminal" evidence="2">
    <location>
        <begin position="202"/>
        <end position="323"/>
    </location>
</feature>
<sequence length="362" mass="40780">MSLPNVLVVGAGGVGTIAALALTINKKCDVTLVVRSDYEHVIKYGYDIDSVTYGKINNWKPPHVTKTVQDAVTKFGEFDYIVLTTKNIPDGGLTCEDIIRPAVTEKRTTIILVQNGMGIEKPMQEQFPDNVVLSDIQFIGSTNLNCKVHNSHKDQSFVGIFENKNHPNPEEYYERADAKVKEFMELYQHEDEAINKVNFDANVKKSRWEKLIYNSALNTVTALVDLDVNRCQIASANETLFRPAMDEIIKIAASDGVTLEPSSKDKFIHIGDGLFYSPSMLVDHRKGQLMELEIILGNPLIVAKENNVDAPILSVLYNLLTLVQFKIKEQRGVIKIDEDDYKRIDSDKYPRIFAEAQKEILE</sequence>
<keyword evidence="4" id="KW-1185">Reference proteome</keyword>
<dbReference type="InterPro" id="IPR008927">
    <property type="entry name" value="6-PGluconate_DH-like_C_sf"/>
</dbReference>
<dbReference type="InterPro" id="IPR036291">
    <property type="entry name" value="NAD(P)-bd_dom_sf"/>
</dbReference>
<dbReference type="InterPro" id="IPR051402">
    <property type="entry name" value="KPR-Related"/>
</dbReference>
<dbReference type="InterPro" id="IPR013328">
    <property type="entry name" value="6PGD_dom2"/>
</dbReference>
<dbReference type="SUPFAM" id="SSF48179">
    <property type="entry name" value="6-phosphogluconate dehydrogenase C-terminal domain-like"/>
    <property type="match status" value="1"/>
</dbReference>
<dbReference type="EMBL" id="CAKXYY010000003">
    <property type="protein sequence ID" value="CAH2351324.1"/>
    <property type="molecule type" value="Genomic_DNA"/>
</dbReference>
<dbReference type="PANTHER" id="PTHR21708">
    <property type="entry name" value="PROBABLE 2-DEHYDROPANTOATE 2-REDUCTASE"/>
    <property type="match status" value="1"/>
</dbReference>
<name>A0A9P0QMU0_9ASCO</name>
<reference evidence="3" key="1">
    <citation type="submission" date="2022-03" db="EMBL/GenBank/DDBJ databases">
        <authorList>
            <person name="Legras J.-L."/>
            <person name="Devillers H."/>
            <person name="Grondin C."/>
        </authorList>
    </citation>
    <scope>NUCLEOTIDE SEQUENCE</scope>
    <source>
        <strain evidence="3">CLIB 1423</strain>
    </source>
</reference>
<dbReference type="Pfam" id="PF08546">
    <property type="entry name" value="ApbA_C"/>
    <property type="match status" value="1"/>
</dbReference>
<feature type="domain" description="Ketopantoate reductase N-terminal" evidence="1">
    <location>
        <begin position="6"/>
        <end position="159"/>
    </location>
</feature>
<dbReference type="OrthoDB" id="3609at2759"/>
<evidence type="ECO:0000313" key="3">
    <source>
        <dbReference type="EMBL" id="CAH2351324.1"/>
    </source>
</evidence>
<dbReference type="AlphaFoldDB" id="A0A9P0QMU0"/>
<evidence type="ECO:0000259" key="1">
    <source>
        <dbReference type="Pfam" id="PF02558"/>
    </source>
</evidence>
<dbReference type="Pfam" id="PF02558">
    <property type="entry name" value="ApbA"/>
    <property type="match status" value="1"/>
</dbReference>
<accession>A0A9P0QMU0</accession>
<protein>
    <recommendedName>
        <fullName evidence="5">2-dehydropantoate 2-reductase</fullName>
    </recommendedName>
</protein>
<gene>
    <name evidence="3" type="ORF">CLIB1423_03S03686</name>
</gene>
<comment type="caution">
    <text evidence="3">The sequence shown here is derived from an EMBL/GenBank/DDBJ whole genome shotgun (WGS) entry which is preliminary data.</text>
</comment>
<organism evidence="3 4">
    <name type="scientific">[Candida] railenensis</name>
    <dbReference type="NCBI Taxonomy" id="45579"/>
    <lineage>
        <taxon>Eukaryota</taxon>
        <taxon>Fungi</taxon>
        <taxon>Dikarya</taxon>
        <taxon>Ascomycota</taxon>
        <taxon>Saccharomycotina</taxon>
        <taxon>Pichiomycetes</taxon>
        <taxon>Debaryomycetaceae</taxon>
        <taxon>Kurtzmaniella</taxon>
    </lineage>
</organism>
<evidence type="ECO:0000313" key="4">
    <source>
        <dbReference type="Proteomes" id="UP000837801"/>
    </source>
</evidence>
<dbReference type="GO" id="GO:0005737">
    <property type="term" value="C:cytoplasm"/>
    <property type="evidence" value="ECO:0007669"/>
    <property type="project" value="TreeGrafter"/>
</dbReference>
<proteinExistence type="predicted"/>
<dbReference type="Proteomes" id="UP000837801">
    <property type="component" value="Unassembled WGS sequence"/>
</dbReference>
<dbReference type="FunFam" id="1.10.1040.10:FF:000017">
    <property type="entry name" value="2-dehydropantoate 2-reductase"/>
    <property type="match status" value="1"/>
</dbReference>
<evidence type="ECO:0000259" key="2">
    <source>
        <dbReference type="Pfam" id="PF08546"/>
    </source>
</evidence>
<dbReference type="Gene3D" id="3.40.50.720">
    <property type="entry name" value="NAD(P)-binding Rossmann-like Domain"/>
    <property type="match status" value="1"/>
</dbReference>
<dbReference type="PANTHER" id="PTHR21708:SF30">
    <property type="entry name" value="2-DEHYDROPANTOATE 2-REDUCTASE-RELATED"/>
    <property type="match status" value="1"/>
</dbReference>
<dbReference type="Gene3D" id="1.10.1040.10">
    <property type="entry name" value="N-(1-d-carboxylethyl)-l-norvaline Dehydrogenase, domain 2"/>
    <property type="match status" value="1"/>
</dbReference>
<dbReference type="InterPro" id="IPR013332">
    <property type="entry name" value="KPR_N"/>
</dbReference>